<evidence type="ECO:0000259" key="2">
    <source>
        <dbReference type="PROSITE" id="PS50158"/>
    </source>
</evidence>
<keyword evidence="1" id="KW-0479">Metal-binding</keyword>
<sequence>MDTETVVPERFLFELPEPVYYIYSQHHLATKASPKGIPTARKEISLYRSFDSANETAHSTYSIHRTGTTDHSVFYRIPHRLKNLKVPFSIVLSEKLPFGVGLGFTIHEDVQGTAVEVTLISAEHCKEAVATLLFVEYQVFTASPAVHPDRALLKVQGWFSGNGYIYLERPPSSEIKFDPLTYKIPFDGDHSCLGTWSKMDKHCIYCKAMGHIRKDCPSLPTETRTCFVCNSRGHIARNCPKVTNPNQTASKRRRPIPLDSSYEAPVTVLSRPVETLSSTAPPISSVPVLHEIPATSEEVTSAPTPNYQPAVQMPSAGSSVEFAFFLTPVQENVATQPILDHTTSTEILSDVTMDDSDNESMVSSTPYIKKSAAKTAKNKTSINPTRKSSRLNKGQTGEKFHCYVIV</sequence>
<dbReference type="Gene3D" id="4.10.60.10">
    <property type="entry name" value="Zinc finger, CCHC-type"/>
    <property type="match status" value="2"/>
</dbReference>
<dbReference type="Pfam" id="PF00098">
    <property type="entry name" value="zf-CCHC"/>
    <property type="match status" value="1"/>
</dbReference>
<evidence type="ECO:0000313" key="4">
    <source>
        <dbReference type="Proteomes" id="UP000242381"/>
    </source>
</evidence>
<dbReference type="PROSITE" id="PS50158">
    <property type="entry name" value="ZF_CCHC"/>
    <property type="match status" value="2"/>
</dbReference>
<keyword evidence="1" id="KW-0863">Zinc-finger</keyword>
<dbReference type="SMART" id="SM00343">
    <property type="entry name" value="ZnF_C2HC"/>
    <property type="match status" value="2"/>
</dbReference>
<dbReference type="InterPro" id="IPR036875">
    <property type="entry name" value="Znf_CCHC_sf"/>
</dbReference>
<reference evidence="3 4" key="1">
    <citation type="journal article" date="2016" name="Proc. Natl. Acad. Sci. U.S.A.">
        <title>Lipid metabolic changes in an early divergent fungus govern the establishment of a mutualistic symbiosis with endobacteria.</title>
        <authorList>
            <person name="Lastovetsky O.A."/>
            <person name="Gaspar M.L."/>
            <person name="Mondo S.J."/>
            <person name="LaButti K.M."/>
            <person name="Sandor L."/>
            <person name="Grigoriev I.V."/>
            <person name="Henry S.A."/>
            <person name="Pawlowska T.E."/>
        </authorList>
    </citation>
    <scope>NUCLEOTIDE SEQUENCE [LARGE SCALE GENOMIC DNA]</scope>
    <source>
        <strain evidence="3 4">ATCC 11559</strain>
    </source>
</reference>
<proteinExistence type="predicted"/>
<organism evidence="3 4">
    <name type="scientific">Rhizopus microsporus</name>
    <dbReference type="NCBI Taxonomy" id="58291"/>
    <lineage>
        <taxon>Eukaryota</taxon>
        <taxon>Fungi</taxon>
        <taxon>Fungi incertae sedis</taxon>
        <taxon>Mucoromycota</taxon>
        <taxon>Mucoromycotina</taxon>
        <taxon>Mucoromycetes</taxon>
        <taxon>Mucorales</taxon>
        <taxon>Mucorineae</taxon>
        <taxon>Rhizopodaceae</taxon>
        <taxon>Rhizopus</taxon>
    </lineage>
</organism>
<dbReference type="GO" id="GO:0008270">
    <property type="term" value="F:zinc ion binding"/>
    <property type="evidence" value="ECO:0007669"/>
    <property type="project" value="UniProtKB-KW"/>
</dbReference>
<dbReference type="AlphaFoldDB" id="A0A1X0RLB9"/>
<dbReference type="EMBL" id="KV921601">
    <property type="protein sequence ID" value="ORE12825.1"/>
    <property type="molecule type" value="Genomic_DNA"/>
</dbReference>
<accession>A0A1X0RLB9</accession>
<dbReference type="Proteomes" id="UP000242381">
    <property type="component" value="Unassembled WGS sequence"/>
</dbReference>
<dbReference type="GO" id="GO:0003676">
    <property type="term" value="F:nucleic acid binding"/>
    <property type="evidence" value="ECO:0007669"/>
    <property type="project" value="InterPro"/>
</dbReference>
<evidence type="ECO:0000313" key="3">
    <source>
        <dbReference type="EMBL" id="ORE12825.1"/>
    </source>
</evidence>
<feature type="domain" description="CCHC-type" evidence="2">
    <location>
        <begin position="226"/>
        <end position="241"/>
    </location>
</feature>
<gene>
    <name evidence="3" type="ORF">BCV71DRAFT_294607</name>
</gene>
<dbReference type="InterPro" id="IPR001878">
    <property type="entry name" value="Znf_CCHC"/>
</dbReference>
<dbReference type="OMA" id="YIYLERP"/>
<name>A0A1X0RLB9_RHIZD</name>
<protein>
    <recommendedName>
        <fullName evidence="2">CCHC-type domain-containing protein</fullName>
    </recommendedName>
</protein>
<dbReference type="VEuPathDB" id="FungiDB:BCV72DRAFT_265128"/>
<feature type="domain" description="CCHC-type" evidence="2">
    <location>
        <begin position="203"/>
        <end position="218"/>
    </location>
</feature>
<evidence type="ECO:0000256" key="1">
    <source>
        <dbReference type="PROSITE-ProRule" id="PRU00047"/>
    </source>
</evidence>
<dbReference type="SUPFAM" id="SSF57756">
    <property type="entry name" value="Retrovirus zinc finger-like domains"/>
    <property type="match status" value="1"/>
</dbReference>
<keyword evidence="1" id="KW-0862">Zinc</keyword>